<feature type="chain" id="PRO_5001515274" evidence="1">
    <location>
        <begin position="22"/>
        <end position="172"/>
    </location>
</feature>
<organism evidence="2">
    <name type="scientific">Amblyomma cajennense</name>
    <name type="common">Cayenne tick</name>
    <name type="synonym">Acarus cajennensis</name>
    <dbReference type="NCBI Taxonomy" id="34607"/>
    <lineage>
        <taxon>Eukaryota</taxon>
        <taxon>Metazoa</taxon>
        <taxon>Ecdysozoa</taxon>
        <taxon>Arthropoda</taxon>
        <taxon>Chelicerata</taxon>
        <taxon>Arachnida</taxon>
        <taxon>Acari</taxon>
        <taxon>Parasitiformes</taxon>
        <taxon>Ixodida</taxon>
        <taxon>Ixodoidea</taxon>
        <taxon>Ixodidae</taxon>
        <taxon>Amblyomminae</taxon>
        <taxon>Amblyomma</taxon>
    </lineage>
</organism>
<dbReference type="AlphaFoldDB" id="A0A023FCX4"/>
<evidence type="ECO:0000256" key="1">
    <source>
        <dbReference type="SAM" id="SignalP"/>
    </source>
</evidence>
<reference evidence="2" key="1">
    <citation type="submission" date="2014-03" db="EMBL/GenBank/DDBJ databases">
        <title>The sialotranscriptome of Amblyomma triste, Amblyomma parvum and Amblyomma cajennense ticks, uncovered by 454-based RNA-seq.</title>
        <authorList>
            <person name="Garcia G.R."/>
            <person name="Gardinassi L.G."/>
            <person name="Ribeiro J.M."/>
            <person name="Anatriello E."/>
            <person name="Ferreira B.R."/>
            <person name="Moreira H.N."/>
            <person name="Mafra C."/>
            <person name="Olegario M.M."/>
            <person name="Szabo P.J."/>
            <person name="Miranda-Santos I.K."/>
            <person name="Maruyama S.R."/>
        </authorList>
    </citation>
    <scope>NUCLEOTIDE SEQUENCE</scope>
    <source>
        <strain evidence="2">Uberlandia</strain>
        <tissue evidence="2">Salivary glands</tissue>
    </source>
</reference>
<evidence type="ECO:0000313" key="2">
    <source>
        <dbReference type="EMBL" id="JAC19691.1"/>
    </source>
</evidence>
<name>A0A023FCX4_AMBCJ</name>
<dbReference type="EMBL" id="GBBK01004791">
    <property type="protein sequence ID" value="JAC19691.1"/>
    <property type="molecule type" value="mRNA"/>
</dbReference>
<proteinExistence type="evidence at transcript level"/>
<accession>A0A023FCX4</accession>
<dbReference type="Gene3D" id="4.10.410.10">
    <property type="entry name" value="Pancreatic trypsin inhibitor Kunitz domain"/>
    <property type="match status" value="1"/>
</dbReference>
<sequence>MILSFLLQLLCLYGMTLDCYATATKAEKRDDILPRAATQDPRCNMSIKIKTKGCTGDLIERYAYTKKGKCVDYYVQESCFQQYGNEFETREDCWEACNPESVCLEKEAPEVQKNDRKKKLYYYHPGDDFCYEAAPKVAAKNTWPKGNLFFTQQRCIRECKPEHKANRKGFSY</sequence>
<dbReference type="InterPro" id="IPR036880">
    <property type="entry name" value="Kunitz_BPTI_sf"/>
</dbReference>
<dbReference type="GO" id="GO:0004867">
    <property type="term" value="F:serine-type endopeptidase inhibitor activity"/>
    <property type="evidence" value="ECO:0007669"/>
    <property type="project" value="InterPro"/>
</dbReference>
<keyword evidence="1" id="KW-0732">Signal</keyword>
<feature type="signal peptide" evidence="1">
    <location>
        <begin position="1"/>
        <end position="21"/>
    </location>
</feature>
<protein>
    <submittedName>
        <fullName evidence="2">Putative tick kunitz 15</fullName>
    </submittedName>
</protein>